<proteinExistence type="predicted"/>
<name>A0ABU3GUI4_9SPHI</name>
<dbReference type="RefSeq" id="WP_311950061.1">
    <property type="nucleotide sequence ID" value="NZ_JAVLVU010000001.1"/>
</dbReference>
<organism evidence="1 2">
    <name type="scientific">Mucilaginibacter terrae</name>
    <dbReference type="NCBI Taxonomy" id="1955052"/>
    <lineage>
        <taxon>Bacteria</taxon>
        <taxon>Pseudomonadati</taxon>
        <taxon>Bacteroidota</taxon>
        <taxon>Sphingobacteriia</taxon>
        <taxon>Sphingobacteriales</taxon>
        <taxon>Sphingobacteriaceae</taxon>
        <taxon>Mucilaginibacter</taxon>
    </lineage>
</organism>
<reference evidence="2" key="1">
    <citation type="submission" date="2023-07" db="EMBL/GenBank/DDBJ databases">
        <title>Functional and genomic diversity of the sorghum phyllosphere microbiome.</title>
        <authorList>
            <person name="Shade A."/>
        </authorList>
    </citation>
    <scope>NUCLEOTIDE SEQUENCE [LARGE SCALE GENOMIC DNA]</scope>
    <source>
        <strain evidence="2">SORGH_AS_0422</strain>
    </source>
</reference>
<dbReference type="Proteomes" id="UP001258315">
    <property type="component" value="Unassembled WGS sequence"/>
</dbReference>
<gene>
    <name evidence="1" type="ORF">QE417_002313</name>
</gene>
<evidence type="ECO:0000313" key="2">
    <source>
        <dbReference type="Proteomes" id="UP001258315"/>
    </source>
</evidence>
<dbReference type="EMBL" id="JAVLVU010000001">
    <property type="protein sequence ID" value="MDT3403241.1"/>
    <property type="molecule type" value="Genomic_DNA"/>
</dbReference>
<evidence type="ECO:0000313" key="1">
    <source>
        <dbReference type="EMBL" id="MDT3403241.1"/>
    </source>
</evidence>
<keyword evidence="2" id="KW-1185">Reference proteome</keyword>
<comment type="caution">
    <text evidence="1">The sequence shown here is derived from an EMBL/GenBank/DDBJ whole genome shotgun (WGS) entry which is preliminary data.</text>
</comment>
<sequence length="261" mass="30423">MEPFIQLLKSIEIHDEVIASSTSIDNTTKIGLLEMSGYIKDFLIANSSKRKLKSHEINSLKNELFIYWNESISEDVEQFWIKLKQLSIPFERKDPLKYALINNKFRRVDQGMGARNCWTAIKEMNSITERFTKSEIAQIDQIISDDEKNRLSILSKALAKKRILSSQYLKFGECMAYFESCKLLSFTSTKMKKMSFFEYGKIINLKFEPCRSYFSPSNPKTTRIVIRSRETSNRELTPNHPFKSSLPKNFHSLRLLLSPSF</sequence>
<accession>A0ABU3GUI4</accession>
<protein>
    <submittedName>
        <fullName evidence="1">Uncharacterized protein</fullName>
    </submittedName>
</protein>